<keyword evidence="12" id="KW-1185">Reference proteome</keyword>
<accession>A0A9P0CKN2</accession>
<gene>
    <name evidence="11" type="ORF">PSYICH_LOCUS3154</name>
</gene>
<name>A0A9P0CKN2_9CUCU</name>
<evidence type="ECO:0000256" key="7">
    <source>
        <dbReference type="ARBA" id="ARBA00022840"/>
    </source>
</evidence>
<dbReference type="Proteomes" id="UP001153636">
    <property type="component" value="Chromosome 12"/>
</dbReference>
<evidence type="ECO:0000256" key="5">
    <source>
        <dbReference type="ARBA" id="ARBA00022684"/>
    </source>
</evidence>
<evidence type="ECO:0000256" key="8">
    <source>
        <dbReference type="ARBA" id="ARBA00030585"/>
    </source>
</evidence>
<evidence type="ECO:0000256" key="2">
    <source>
        <dbReference type="ARBA" id="ARBA00008100"/>
    </source>
</evidence>
<dbReference type="GO" id="GO:0004357">
    <property type="term" value="F:glutamate-cysteine ligase activity"/>
    <property type="evidence" value="ECO:0007669"/>
    <property type="project" value="UniProtKB-UniRule"/>
</dbReference>
<dbReference type="Pfam" id="PF03074">
    <property type="entry name" value="GCS"/>
    <property type="match status" value="3"/>
</dbReference>
<comment type="catalytic activity">
    <reaction evidence="10">
        <text>L-cysteine + L-glutamate + ATP = gamma-L-glutamyl-L-cysteine + ADP + phosphate + H(+)</text>
        <dbReference type="Rhea" id="RHEA:13285"/>
        <dbReference type="ChEBI" id="CHEBI:15378"/>
        <dbReference type="ChEBI" id="CHEBI:29985"/>
        <dbReference type="ChEBI" id="CHEBI:30616"/>
        <dbReference type="ChEBI" id="CHEBI:35235"/>
        <dbReference type="ChEBI" id="CHEBI:43474"/>
        <dbReference type="ChEBI" id="CHEBI:58173"/>
        <dbReference type="ChEBI" id="CHEBI:456216"/>
        <dbReference type="EC" id="6.3.2.2"/>
    </reaction>
</comment>
<dbReference type="Gene3D" id="1.10.8.960">
    <property type="match status" value="1"/>
</dbReference>
<evidence type="ECO:0000256" key="1">
    <source>
        <dbReference type="ARBA" id="ARBA00005006"/>
    </source>
</evidence>
<dbReference type="OrthoDB" id="7939818at2759"/>
<evidence type="ECO:0000313" key="12">
    <source>
        <dbReference type="Proteomes" id="UP001153636"/>
    </source>
</evidence>
<keyword evidence="4 10" id="KW-0436">Ligase</keyword>
<dbReference type="GO" id="GO:0005524">
    <property type="term" value="F:ATP binding"/>
    <property type="evidence" value="ECO:0007669"/>
    <property type="project" value="UniProtKB-UniRule"/>
</dbReference>
<evidence type="ECO:0000256" key="4">
    <source>
        <dbReference type="ARBA" id="ARBA00022598"/>
    </source>
</evidence>
<keyword evidence="7 10" id="KW-0067">ATP-binding</keyword>
<comment type="similarity">
    <text evidence="2 10">Belongs to the glutamate--cysteine ligase type 3 family.</text>
</comment>
<proteinExistence type="inferred from homology"/>
<dbReference type="PANTHER" id="PTHR11164">
    <property type="entry name" value="GLUTAMATE CYSTEINE LIGASE"/>
    <property type="match status" value="1"/>
</dbReference>
<dbReference type="Gene3D" id="3.30.590.50">
    <property type="match status" value="1"/>
</dbReference>
<dbReference type="GO" id="GO:0006750">
    <property type="term" value="P:glutathione biosynthetic process"/>
    <property type="evidence" value="ECO:0007669"/>
    <property type="project" value="UniProtKB-UniRule"/>
</dbReference>
<protein>
    <recommendedName>
        <fullName evidence="3 10">Glutamate--cysteine ligase</fullName>
        <ecNumber evidence="3 10">6.3.2.2</ecNumber>
    </recommendedName>
    <alternativeName>
        <fullName evidence="9 10">Gamma-ECS</fullName>
    </alternativeName>
    <alternativeName>
        <fullName evidence="8 10">Gamma-glutamylcysteine synthetase</fullName>
    </alternativeName>
</protein>
<evidence type="ECO:0000256" key="3">
    <source>
        <dbReference type="ARBA" id="ARBA00012220"/>
    </source>
</evidence>
<keyword evidence="6 10" id="KW-0547">Nucleotide-binding</keyword>
<dbReference type="PANTHER" id="PTHR11164:SF0">
    <property type="entry name" value="GLUTAMATE--CYSTEINE LIGASE CATALYTIC SUBUNIT"/>
    <property type="match status" value="1"/>
</dbReference>
<keyword evidence="5 10" id="KW-0317">Glutathione biosynthesis</keyword>
<dbReference type="SUPFAM" id="SSF55931">
    <property type="entry name" value="Glutamine synthetase/guanido kinase"/>
    <property type="match status" value="1"/>
</dbReference>
<evidence type="ECO:0000256" key="9">
    <source>
        <dbReference type="ARBA" id="ARBA00032122"/>
    </source>
</evidence>
<dbReference type="EC" id="6.3.2.2" evidence="3 10"/>
<sequence>MGLADAGSPLSHEETMKWASHIRKHGIVQFINLFKKQKTRRGDVFKWGEEIEYTIVKFDDDKREVKLNLKGEELLKELNINGSDGFWAPEYGAFMIEGTPAQPFEGLDFSCVEENMRKRRKEVKKLLKSDEDLICITSFPRMGCENFTYPIAKPTPIDGITKSIFFPDACIFPGHSRYKNTTKNIMARRGEKPFYNLQVFKDKKTKNPLDDSYIYEKNALPDHVYLDSMGFGCGYSCLQTTFQASDLSEARVLYDQLASFCPIMMVLTASAPFHRGFITDVDARWNILCHTQDCRTPEEKGLRPLNKNKFVINKSRHDSIDCYISPEGKKFNDLEILFYEEDYKTLVDNGIDDLLAQHVAHLFIRDTISVFKEKIHQDDEEEIGHFEVDENIQRAQKRNAAQEQKFWFKRNILPNNVENDKNTCSLKGRNEIGLEKKGLFTKIFIENWNFENLMENDYKTTESDNIDIQLLHKLCKRRSSLQLKNERNTEKYKIINEINKYGFNKKWSLQEETIDSSRLTNDDMKSENLEIGNIINGLSEKENIKNGLIQNKNKKKECRRDKNINTENNCIEMTIDEIINGKNDEFPGIIPLMQKYLDTLNLDVRNYCLIQRYLNLIGGRASGKMLTPASWMRKFAMEHPDYKSDSVMTEKMTYDLLKTMQGLQNGDNCCPELLGEDYTNNKNFCNNC</sequence>
<dbReference type="InterPro" id="IPR014746">
    <property type="entry name" value="Gln_synth/guanido_kin_cat_dom"/>
</dbReference>
<evidence type="ECO:0000313" key="11">
    <source>
        <dbReference type="EMBL" id="CAH1101818.1"/>
    </source>
</evidence>
<comment type="pathway">
    <text evidence="1 10">Sulfur metabolism; glutathione biosynthesis; glutathione from L-cysteine and L-glutamate: step 1/2.</text>
</comment>
<dbReference type="FunFam" id="3.30.590.50:FF:000002">
    <property type="entry name" value="Glutamate--cysteine ligase catalytic subunit"/>
    <property type="match status" value="1"/>
</dbReference>
<dbReference type="InterPro" id="IPR004308">
    <property type="entry name" value="GCS"/>
</dbReference>
<dbReference type="GO" id="GO:0017109">
    <property type="term" value="C:glutamate-cysteine ligase complex"/>
    <property type="evidence" value="ECO:0007669"/>
    <property type="project" value="TreeGrafter"/>
</dbReference>
<dbReference type="EMBL" id="OV651824">
    <property type="protein sequence ID" value="CAH1101818.1"/>
    <property type="molecule type" value="Genomic_DNA"/>
</dbReference>
<dbReference type="AlphaFoldDB" id="A0A9P0CKN2"/>
<evidence type="ECO:0000256" key="6">
    <source>
        <dbReference type="ARBA" id="ARBA00022741"/>
    </source>
</evidence>
<organism evidence="11 12">
    <name type="scientific">Psylliodes chrysocephalus</name>
    <dbReference type="NCBI Taxonomy" id="3402493"/>
    <lineage>
        <taxon>Eukaryota</taxon>
        <taxon>Metazoa</taxon>
        <taxon>Ecdysozoa</taxon>
        <taxon>Arthropoda</taxon>
        <taxon>Hexapoda</taxon>
        <taxon>Insecta</taxon>
        <taxon>Pterygota</taxon>
        <taxon>Neoptera</taxon>
        <taxon>Endopterygota</taxon>
        <taxon>Coleoptera</taxon>
        <taxon>Polyphaga</taxon>
        <taxon>Cucujiformia</taxon>
        <taxon>Chrysomeloidea</taxon>
        <taxon>Chrysomelidae</taxon>
        <taxon>Galerucinae</taxon>
        <taxon>Alticini</taxon>
        <taxon>Psylliodes</taxon>
    </lineage>
</organism>
<evidence type="ECO:0000256" key="10">
    <source>
        <dbReference type="RuleBase" id="RU367135"/>
    </source>
</evidence>
<reference evidence="11" key="1">
    <citation type="submission" date="2022-01" db="EMBL/GenBank/DDBJ databases">
        <authorList>
            <person name="King R."/>
        </authorList>
    </citation>
    <scope>NUCLEOTIDE SEQUENCE</scope>
</reference>